<evidence type="ECO:0000313" key="2">
    <source>
        <dbReference type="EMBL" id="GAA3388673.1"/>
    </source>
</evidence>
<dbReference type="EMBL" id="BAAAYN010000023">
    <property type="protein sequence ID" value="GAA3388673.1"/>
    <property type="molecule type" value="Genomic_DNA"/>
</dbReference>
<dbReference type="Proteomes" id="UP001501676">
    <property type="component" value="Unassembled WGS sequence"/>
</dbReference>
<feature type="region of interest" description="Disordered" evidence="1">
    <location>
        <begin position="142"/>
        <end position="170"/>
    </location>
</feature>
<proteinExistence type="predicted"/>
<reference evidence="3" key="1">
    <citation type="journal article" date="2019" name="Int. J. Syst. Evol. Microbiol.">
        <title>The Global Catalogue of Microorganisms (GCM) 10K type strain sequencing project: providing services to taxonomists for standard genome sequencing and annotation.</title>
        <authorList>
            <consortium name="The Broad Institute Genomics Platform"/>
            <consortium name="The Broad Institute Genome Sequencing Center for Infectious Disease"/>
            <person name="Wu L."/>
            <person name="Ma J."/>
        </authorList>
    </citation>
    <scope>NUCLEOTIDE SEQUENCE [LARGE SCALE GENOMIC DNA]</scope>
    <source>
        <strain evidence="3">JCM 9458</strain>
    </source>
</reference>
<comment type="caution">
    <text evidence="2">The sequence shown here is derived from an EMBL/GenBank/DDBJ whole genome shotgun (WGS) entry which is preliminary data.</text>
</comment>
<feature type="compositionally biased region" description="Acidic residues" evidence="1">
    <location>
        <begin position="158"/>
        <end position="168"/>
    </location>
</feature>
<sequence length="1268" mass="136341">MTTTAVLLPLRLETRFLGTTLRVLVVPDEPWFDRHDPIPTAAELDDLERFYAAAGGDLDQPPAQAPWRLFAGRHGPGRAAWLVRTFPRAPGGARGLLDRPSELREEFWFTALPDFPSELQVWIARGDSEPALAATLPIDAARLRLDPPDPNPPAPEPSEPDGPETEVDPEQRWWESWDEAKRAGLGVEIDLGERSDDIEALYVVGLADTTAAALFARHRDAGQLGLLAPGTPTNSVDGVPTADLGRDPLPWLRLLRRSADETERIAGFALTGDRELLGALPGDNRPYQFWARQVLTALWPALAGHTLTHVLDVLNSAQTPRWVADNVDPIGPFPALRVGSQPYGLLPATSLRDWVPAGDDPPFEAVLGRRLSTLRARWAAAAVRGGRGAVDGADTDQLLSLLGQPPASSAYALRPMHAMELWLLGLLATGHGQIPGPTDRAMGWRRLVEAWHDRYPLAAEFALRPRRYYGARGWAHRTRLPLVTPRGLPGGVGVATVLRRLVDLARQAPTTFATTAAVEASVAAPLGSLLLRLAVRSLQVALGDLGRQKLDIPPEKHQAAAVPAETPQLLSDWIRAVAPEDLDADTDAARDLRRLTEALIRLSGDALGHLEQLVPAAVDCTSHRIDPWVVGLARARLRRLPEQPPLLGAYGWVDGPRPGQPGPTAGGLLHAPSYPQALTAALIRDRMINDPEPDRWHLDITSARARRAARLADEVRGGAHPAEALGREAERVVDDPLRIRALRQRYPLRGEHAGRRTCDGLRVLADLDDLEFPDPVRHELLLLRESVDVYADLLVAEAVQHVVDGRTGQAGAALDAAAGLARPPTFDVLRTRREGRPAESTCLIAIPDAPFLALPDDPATVHPALLADPATAAFLAARTGTARQWRWRLDVAGTAREITLADLDLEPADALALPLGVLERLVRQAVPDPGATIIDRDGSVRYEHAARLAALLGRSPATAADAAEGSPRPDPDGTAAADLRSRLADLRTAAQVLAERLRTDAGALPLAARWGIAPEPDSGAADALADRRDRAREHFLDRLAAAPDDTASASLDHLALAAALAALTSSTGQIAVLGRLRRDAFAPLQRSESGATGLDATWLPFVAPVRPPLARLEAFQLGAGVVAGLGPPLTGWTNRPTDPWQTDPEDMRRLVAAYTPHDLDPTAGPPGRTMAAGLLDRFSETIPDAEHTTTAAFGFDAPGARAPQAILLAVPPDPDRDLDPATLIRIVAETRELTRARMATPDDLDDVTGLVPLPLLPASGDTAVRLER</sequence>
<name>A0ABP6T0V2_9ACTN</name>
<protein>
    <submittedName>
        <fullName evidence="2">Uncharacterized protein</fullName>
    </submittedName>
</protein>
<keyword evidence="3" id="KW-1185">Reference proteome</keyword>
<evidence type="ECO:0000256" key="1">
    <source>
        <dbReference type="SAM" id="MobiDB-lite"/>
    </source>
</evidence>
<organism evidence="2 3">
    <name type="scientific">Cryptosporangium minutisporangium</name>
    <dbReference type="NCBI Taxonomy" id="113569"/>
    <lineage>
        <taxon>Bacteria</taxon>
        <taxon>Bacillati</taxon>
        <taxon>Actinomycetota</taxon>
        <taxon>Actinomycetes</taxon>
        <taxon>Cryptosporangiales</taxon>
        <taxon>Cryptosporangiaceae</taxon>
        <taxon>Cryptosporangium</taxon>
    </lineage>
</organism>
<gene>
    <name evidence="2" type="ORF">GCM10020369_35790</name>
</gene>
<dbReference type="RefSeq" id="WP_345729259.1">
    <property type="nucleotide sequence ID" value="NZ_BAAAYN010000023.1"/>
</dbReference>
<feature type="compositionally biased region" description="Pro residues" evidence="1">
    <location>
        <begin position="148"/>
        <end position="157"/>
    </location>
</feature>
<accession>A0ABP6T0V2</accession>
<evidence type="ECO:0000313" key="3">
    <source>
        <dbReference type="Proteomes" id="UP001501676"/>
    </source>
</evidence>